<evidence type="ECO:0000256" key="10">
    <source>
        <dbReference type="ARBA" id="ARBA00022777"/>
    </source>
</evidence>
<dbReference type="EC" id="2.7.11.1" evidence="5"/>
<dbReference type="InterPro" id="IPR051511">
    <property type="entry name" value="MitoQC_Scaffold_Kinases"/>
</dbReference>
<evidence type="ECO:0000256" key="11">
    <source>
        <dbReference type="ARBA" id="ARBA00022787"/>
    </source>
</evidence>
<dbReference type="GO" id="GO:0090141">
    <property type="term" value="P:positive regulation of mitochondrial fission"/>
    <property type="evidence" value="ECO:0007669"/>
    <property type="project" value="TreeGrafter"/>
</dbReference>
<evidence type="ECO:0000256" key="5">
    <source>
        <dbReference type="ARBA" id="ARBA00012513"/>
    </source>
</evidence>
<keyword evidence="10 20" id="KW-0418">Kinase</keyword>
<keyword evidence="8" id="KW-0479">Metal-binding</keyword>
<dbReference type="EMBL" id="JAKKPZ010000006">
    <property type="protein sequence ID" value="KAI1720270.1"/>
    <property type="molecule type" value="Genomic_DNA"/>
</dbReference>
<evidence type="ECO:0000256" key="4">
    <source>
        <dbReference type="ARBA" id="ARBA00004572"/>
    </source>
</evidence>
<proteinExistence type="predicted"/>
<comment type="catalytic activity">
    <reaction evidence="18">
        <text>L-seryl-[protein] + ATP = O-phospho-L-seryl-[protein] + ADP + H(+)</text>
        <dbReference type="Rhea" id="RHEA:17989"/>
        <dbReference type="Rhea" id="RHEA-COMP:9863"/>
        <dbReference type="Rhea" id="RHEA-COMP:11604"/>
        <dbReference type="ChEBI" id="CHEBI:15378"/>
        <dbReference type="ChEBI" id="CHEBI:29999"/>
        <dbReference type="ChEBI" id="CHEBI:30616"/>
        <dbReference type="ChEBI" id="CHEBI:83421"/>
        <dbReference type="ChEBI" id="CHEBI:456216"/>
        <dbReference type="EC" id="2.7.11.1"/>
    </reaction>
</comment>
<dbReference type="GO" id="GO:0005829">
    <property type="term" value="C:cytosol"/>
    <property type="evidence" value="ECO:0007669"/>
    <property type="project" value="UniProtKB-SubCell"/>
</dbReference>
<dbReference type="SMART" id="SM00220">
    <property type="entry name" value="S_TKc"/>
    <property type="match status" value="1"/>
</dbReference>
<gene>
    <name evidence="20" type="ORF">DdX_05655</name>
</gene>
<accession>A0AAD4NCJ2</accession>
<keyword evidence="16" id="KW-0496">Mitochondrion</keyword>
<dbReference type="GO" id="GO:0000422">
    <property type="term" value="P:autophagy of mitochondrion"/>
    <property type="evidence" value="ECO:0007669"/>
    <property type="project" value="TreeGrafter"/>
</dbReference>
<dbReference type="GO" id="GO:0042981">
    <property type="term" value="P:regulation of apoptotic process"/>
    <property type="evidence" value="ECO:0007669"/>
    <property type="project" value="TreeGrafter"/>
</dbReference>
<evidence type="ECO:0000256" key="1">
    <source>
        <dbReference type="ARBA" id="ARBA00001946"/>
    </source>
</evidence>
<name>A0AAD4NCJ2_9BILA</name>
<evidence type="ECO:0000256" key="9">
    <source>
        <dbReference type="ARBA" id="ARBA00022741"/>
    </source>
</evidence>
<evidence type="ECO:0000256" key="6">
    <source>
        <dbReference type="ARBA" id="ARBA00022527"/>
    </source>
</evidence>
<feature type="domain" description="Protein kinase" evidence="19">
    <location>
        <begin position="136"/>
        <end position="471"/>
    </location>
</feature>
<evidence type="ECO:0000256" key="3">
    <source>
        <dbReference type="ARBA" id="ARBA00004514"/>
    </source>
</evidence>
<evidence type="ECO:0000256" key="2">
    <source>
        <dbReference type="ARBA" id="ARBA00004434"/>
    </source>
</evidence>
<dbReference type="Pfam" id="PF00069">
    <property type="entry name" value="Pkinase"/>
    <property type="match status" value="1"/>
</dbReference>
<evidence type="ECO:0000256" key="16">
    <source>
        <dbReference type="ARBA" id="ARBA00023128"/>
    </source>
</evidence>
<dbReference type="PROSITE" id="PS00108">
    <property type="entry name" value="PROTEIN_KINASE_ST"/>
    <property type="match status" value="1"/>
</dbReference>
<evidence type="ECO:0000256" key="7">
    <source>
        <dbReference type="ARBA" id="ARBA00022679"/>
    </source>
</evidence>
<keyword evidence="11" id="KW-1000">Mitochondrion outer membrane</keyword>
<dbReference type="GO" id="GO:0005524">
    <property type="term" value="F:ATP binding"/>
    <property type="evidence" value="ECO:0007669"/>
    <property type="project" value="UniProtKB-KW"/>
</dbReference>
<comment type="subcellular location">
    <subcellularLocation>
        <location evidence="3">Cytoplasm</location>
        <location evidence="3">Cytosol</location>
    </subcellularLocation>
    <subcellularLocation>
        <location evidence="2">Mitochondrion inner membrane</location>
        <topology evidence="2">Single-pass membrane protein</topology>
    </subcellularLocation>
    <subcellularLocation>
        <location evidence="4">Mitochondrion outer membrane</location>
        <topology evidence="4">Single-pass membrane protein</topology>
    </subcellularLocation>
</comment>
<comment type="cofactor">
    <cofactor evidence="1">
        <name>Mg(2+)</name>
        <dbReference type="ChEBI" id="CHEBI:18420"/>
    </cofactor>
</comment>
<evidence type="ECO:0000313" key="20">
    <source>
        <dbReference type="EMBL" id="KAI1720270.1"/>
    </source>
</evidence>
<keyword evidence="6" id="KW-0723">Serine/threonine-protein kinase</keyword>
<comment type="catalytic activity">
    <reaction evidence="17">
        <text>L-threonyl-[protein] + ATP = O-phospho-L-threonyl-[protein] + ADP + H(+)</text>
        <dbReference type="Rhea" id="RHEA:46608"/>
        <dbReference type="Rhea" id="RHEA-COMP:11060"/>
        <dbReference type="Rhea" id="RHEA-COMP:11605"/>
        <dbReference type="ChEBI" id="CHEBI:15378"/>
        <dbReference type="ChEBI" id="CHEBI:30013"/>
        <dbReference type="ChEBI" id="CHEBI:30616"/>
        <dbReference type="ChEBI" id="CHEBI:61977"/>
        <dbReference type="ChEBI" id="CHEBI:456216"/>
        <dbReference type="EC" id="2.7.11.1"/>
    </reaction>
</comment>
<keyword evidence="15" id="KW-0809">Transit peptide</keyword>
<dbReference type="SUPFAM" id="SSF56112">
    <property type="entry name" value="Protein kinase-like (PK-like)"/>
    <property type="match status" value="1"/>
</dbReference>
<reference evidence="20" key="1">
    <citation type="submission" date="2022-01" db="EMBL/GenBank/DDBJ databases">
        <title>Genome Sequence Resource for Two Populations of Ditylenchus destructor, the Migratory Endoparasitic Phytonematode.</title>
        <authorList>
            <person name="Zhang H."/>
            <person name="Lin R."/>
            <person name="Xie B."/>
        </authorList>
    </citation>
    <scope>NUCLEOTIDE SEQUENCE</scope>
    <source>
        <strain evidence="20">BazhouSP</strain>
    </source>
</reference>
<keyword evidence="14" id="KW-0460">Magnesium</keyword>
<dbReference type="InterPro" id="IPR011009">
    <property type="entry name" value="Kinase-like_dom_sf"/>
</dbReference>
<evidence type="ECO:0000256" key="13">
    <source>
        <dbReference type="ARBA" id="ARBA00022840"/>
    </source>
</evidence>
<evidence type="ECO:0000256" key="14">
    <source>
        <dbReference type="ARBA" id="ARBA00022842"/>
    </source>
</evidence>
<evidence type="ECO:0000259" key="19">
    <source>
        <dbReference type="PROSITE" id="PS50011"/>
    </source>
</evidence>
<protein>
    <recommendedName>
        <fullName evidence="5">non-specific serine/threonine protein kinase</fullName>
        <ecNumber evidence="5">2.7.11.1</ecNumber>
    </recommendedName>
</protein>
<dbReference type="PROSITE" id="PS50011">
    <property type="entry name" value="PROTEIN_KINASE_DOM"/>
    <property type="match status" value="1"/>
</dbReference>
<evidence type="ECO:0000256" key="15">
    <source>
        <dbReference type="ARBA" id="ARBA00022946"/>
    </source>
</evidence>
<keyword evidence="9" id="KW-0547">Nucleotide-binding</keyword>
<organism evidence="20 21">
    <name type="scientific">Ditylenchus destructor</name>
    <dbReference type="NCBI Taxonomy" id="166010"/>
    <lineage>
        <taxon>Eukaryota</taxon>
        <taxon>Metazoa</taxon>
        <taxon>Ecdysozoa</taxon>
        <taxon>Nematoda</taxon>
        <taxon>Chromadorea</taxon>
        <taxon>Rhabditida</taxon>
        <taxon>Tylenchina</taxon>
        <taxon>Tylenchomorpha</taxon>
        <taxon>Sphaerularioidea</taxon>
        <taxon>Anguinidae</taxon>
        <taxon>Anguininae</taxon>
        <taxon>Ditylenchus</taxon>
    </lineage>
</organism>
<keyword evidence="12" id="KW-0472">Membrane</keyword>
<dbReference type="InterPro" id="IPR008271">
    <property type="entry name" value="Ser/Thr_kinase_AS"/>
</dbReference>
<dbReference type="PANTHER" id="PTHR22972">
    <property type="entry name" value="SERINE/THREONINE PROTEIN KINASE"/>
    <property type="match status" value="1"/>
</dbReference>
<dbReference type="GO" id="GO:0005743">
    <property type="term" value="C:mitochondrial inner membrane"/>
    <property type="evidence" value="ECO:0007669"/>
    <property type="project" value="UniProtKB-SubCell"/>
</dbReference>
<sequence>MSLRRFTRIASQFARELIARISAQNGSLAKAAIRQPLRLIQTSSLAKTPRIKFSQNIQHSLRGTFRGNRAVRPFLEIARLHQNRRAEYSHGLRMRGFMRLRENRGVFERARHVFGRNPRYNKALNYDSMPQALNGYEIGNYIAHGCNAAVYELRRIDPTAFYNEPSAPLLRKDFPLALKMMFNYDYSRSEKELWMIMGQELIPLRDMPKSALQGYMGNFKPLLKGHPNVVNMHTAFVDILPLAQLTGAESYFPEAIPDYEDYQGSRPDPKTLFLVMHRYRMTLYDYRRDKHRFTDPKSTHLKGRVMLAQLLEAIVFLYNNKISHRDIKSDNILLEFDHEDEVPHLVLSDFGSALSTGSWKVKYPNEHIDLGGNIATRAPEITRQIPAPNVVLDFSMADTWSCATIAYEIFTRHNPFYIELKSQTYEEQQLKRLPQWVHYSVKNVIYQMLRVDPDERPKAHVAANVMSISLFRPYKFCPDVRSILQRCGLAKEFGFNGLKTWGQTLKYFEKKVQERITRKLDEIIKLYAGETIVARLNGRSDISRAELQLRATFLSRINRDDVWAALSYFVDDETPQLLSPLSSQNVSRATTAPFE</sequence>
<dbReference type="Gene3D" id="1.10.510.10">
    <property type="entry name" value="Transferase(Phosphotransferase) domain 1"/>
    <property type="match status" value="1"/>
</dbReference>
<keyword evidence="13" id="KW-0067">ATP-binding</keyword>
<evidence type="ECO:0000256" key="18">
    <source>
        <dbReference type="ARBA" id="ARBA00048679"/>
    </source>
</evidence>
<dbReference type="Proteomes" id="UP001201812">
    <property type="component" value="Unassembled WGS sequence"/>
</dbReference>
<dbReference type="PANTHER" id="PTHR22972:SF7">
    <property type="entry name" value="SERINE_THREONINE-PROTEIN KINASE PINK1, MITOCHONDRIAL"/>
    <property type="match status" value="1"/>
</dbReference>
<evidence type="ECO:0000256" key="8">
    <source>
        <dbReference type="ARBA" id="ARBA00022723"/>
    </source>
</evidence>
<keyword evidence="7" id="KW-0808">Transferase</keyword>
<evidence type="ECO:0000256" key="12">
    <source>
        <dbReference type="ARBA" id="ARBA00022792"/>
    </source>
</evidence>
<evidence type="ECO:0000313" key="21">
    <source>
        <dbReference type="Proteomes" id="UP001201812"/>
    </source>
</evidence>
<evidence type="ECO:0000256" key="17">
    <source>
        <dbReference type="ARBA" id="ARBA00047899"/>
    </source>
</evidence>
<dbReference type="GO" id="GO:0046872">
    <property type="term" value="F:metal ion binding"/>
    <property type="evidence" value="ECO:0007669"/>
    <property type="project" value="UniProtKB-KW"/>
</dbReference>
<keyword evidence="12" id="KW-0999">Mitochondrion inner membrane</keyword>
<dbReference type="GO" id="GO:0004674">
    <property type="term" value="F:protein serine/threonine kinase activity"/>
    <property type="evidence" value="ECO:0007669"/>
    <property type="project" value="UniProtKB-KW"/>
</dbReference>
<dbReference type="GO" id="GO:0005741">
    <property type="term" value="C:mitochondrial outer membrane"/>
    <property type="evidence" value="ECO:0007669"/>
    <property type="project" value="UniProtKB-SubCell"/>
</dbReference>
<keyword evidence="21" id="KW-1185">Reference proteome</keyword>
<dbReference type="AlphaFoldDB" id="A0AAD4NCJ2"/>
<comment type="caution">
    <text evidence="20">The sequence shown here is derived from an EMBL/GenBank/DDBJ whole genome shotgun (WGS) entry which is preliminary data.</text>
</comment>
<dbReference type="InterPro" id="IPR000719">
    <property type="entry name" value="Prot_kinase_dom"/>
</dbReference>